<evidence type="ECO:0000313" key="2">
    <source>
        <dbReference type="Proteomes" id="UP000216024"/>
    </source>
</evidence>
<dbReference type="PANTHER" id="PTHR37166">
    <property type="entry name" value="PROTEIN FLAG"/>
    <property type="match status" value="1"/>
</dbReference>
<proteinExistence type="predicted"/>
<accession>A0A267MKB8</accession>
<reference evidence="1 2" key="1">
    <citation type="submission" date="2017-06" db="EMBL/GenBank/DDBJ databases">
        <title>Draft genome sequence of anaerobic fermentative bacterium Anaeromicrobium sediminis DY2726D isolated from West Pacific Ocean sediments.</title>
        <authorList>
            <person name="Zeng X."/>
        </authorList>
    </citation>
    <scope>NUCLEOTIDE SEQUENCE [LARGE SCALE GENOMIC DNA]</scope>
    <source>
        <strain evidence="1 2">DY2726D</strain>
    </source>
</reference>
<dbReference type="Gene3D" id="3.30.160.170">
    <property type="entry name" value="FlaG-like"/>
    <property type="match status" value="1"/>
</dbReference>
<protein>
    <recommendedName>
        <fullName evidence="3">Flagellar biosynthesis protein FlaG</fullName>
    </recommendedName>
</protein>
<name>A0A267MKB8_9FIRM</name>
<organism evidence="1 2">
    <name type="scientific">Anaeromicrobium sediminis</name>
    <dbReference type="NCBI Taxonomy" id="1478221"/>
    <lineage>
        <taxon>Bacteria</taxon>
        <taxon>Bacillati</taxon>
        <taxon>Bacillota</taxon>
        <taxon>Clostridia</taxon>
        <taxon>Peptostreptococcales</taxon>
        <taxon>Thermotaleaceae</taxon>
        <taxon>Anaeromicrobium</taxon>
    </lineage>
</organism>
<dbReference type="EMBL" id="NIBG01000008">
    <property type="protein sequence ID" value="PAB59358.1"/>
    <property type="molecule type" value="Genomic_DNA"/>
</dbReference>
<keyword evidence="2" id="KW-1185">Reference proteome</keyword>
<dbReference type="PANTHER" id="PTHR37166:SF1">
    <property type="entry name" value="PROTEIN FLAG"/>
    <property type="match status" value="1"/>
</dbReference>
<dbReference type="Pfam" id="PF03646">
    <property type="entry name" value="FlaG"/>
    <property type="match status" value="1"/>
</dbReference>
<dbReference type="RefSeq" id="WP_095133738.1">
    <property type="nucleotide sequence ID" value="NZ_NIBG01000008.1"/>
</dbReference>
<dbReference type="SUPFAM" id="SSF160214">
    <property type="entry name" value="FlaG-like"/>
    <property type="match status" value="1"/>
</dbReference>
<sequence length="118" mass="13462">MRVDAINNSGVEYKKVENVEVIKSTQQVKAQIDNENNRKNDEFSGEKQLIKEIEKTDKDIAIKNTSLRFAIHDKTKEVMVKVINDDTDEVIREIPSEKVLDMVAAVLERTGLFLDTKA</sequence>
<dbReference type="InterPro" id="IPR035924">
    <property type="entry name" value="FlaG-like_sf"/>
</dbReference>
<evidence type="ECO:0008006" key="3">
    <source>
        <dbReference type="Google" id="ProtNLM"/>
    </source>
</evidence>
<gene>
    <name evidence="1" type="ORF">CCE28_10890</name>
</gene>
<comment type="caution">
    <text evidence="1">The sequence shown here is derived from an EMBL/GenBank/DDBJ whole genome shotgun (WGS) entry which is preliminary data.</text>
</comment>
<dbReference type="Proteomes" id="UP000216024">
    <property type="component" value="Unassembled WGS sequence"/>
</dbReference>
<dbReference type="AlphaFoldDB" id="A0A267MKB8"/>
<dbReference type="InterPro" id="IPR005186">
    <property type="entry name" value="FlaG"/>
</dbReference>
<evidence type="ECO:0000313" key="1">
    <source>
        <dbReference type="EMBL" id="PAB59358.1"/>
    </source>
</evidence>
<dbReference type="OrthoDB" id="9799867at2"/>